<dbReference type="InterPro" id="IPR018551">
    <property type="entry name" value="DUF2007"/>
</dbReference>
<dbReference type="EMBL" id="CP037920">
    <property type="protein sequence ID" value="QDT96621.1"/>
    <property type="molecule type" value="Genomic_DNA"/>
</dbReference>
<feature type="domain" description="DUF2007" evidence="1">
    <location>
        <begin position="7"/>
        <end position="66"/>
    </location>
</feature>
<dbReference type="KEGG" id="gaw:V144x_20790"/>
<evidence type="ECO:0000313" key="3">
    <source>
        <dbReference type="EMBL" id="QDU10195.1"/>
    </source>
</evidence>
<dbReference type="Proteomes" id="UP000318704">
    <property type="component" value="Chromosome"/>
</dbReference>
<keyword evidence="4" id="KW-1185">Reference proteome</keyword>
<dbReference type="Pfam" id="PF09413">
    <property type="entry name" value="DUF2007"/>
    <property type="match status" value="1"/>
</dbReference>
<sequence length="83" mass="9296">MSEDLETVYYTPNVLEAEFLKMTLEGEGIRCLLENENQAGLAGVLEIKLDVASADADRAKEIIEEVRHTIQHEGSEDDSDEEE</sequence>
<dbReference type="EMBL" id="CP037422">
    <property type="protein sequence ID" value="QDU10195.1"/>
    <property type="molecule type" value="Genomic_DNA"/>
</dbReference>
<evidence type="ECO:0000313" key="4">
    <source>
        <dbReference type="Proteomes" id="UP000318384"/>
    </source>
</evidence>
<evidence type="ECO:0000259" key="1">
    <source>
        <dbReference type="Pfam" id="PF09413"/>
    </source>
</evidence>
<dbReference type="Proteomes" id="UP000318384">
    <property type="component" value="Chromosome"/>
</dbReference>
<proteinExistence type="predicted"/>
<dbReference type="InterPro" id="IPR011322">
    <property type="entry name" value="N-reg_PII-like_a/b"/>
</dbReference>
<evidence type="ECO:0000313" key="2">
    <source>
        <dbReference type="EMBL" id="QDT96621.1"/>
    </source>
</evidence>
<protein>
    <recommendedName>
        <fullName evidence="1">DUF2007 domain-containing protein</fullName>
    </recommendedName>
</protein>
<dbReference type="RefSeq" id="WP_144985033.1">
    <property type="nucleotide sequence ID" value="NZ_CP037422.1"/>
</dbReference>
<accession>A0A517VUD6</accession>
<dbReference type="Gene3D" id="3.30.70.790">
    <property type="entry name" value="UreE, C-terminal domain"/>
    <property type="match status" value="1"/>
</dbReference>
<reference evidence="4 5" key="1">
    <citation type="submission" date="2019-03" db="EMBL/GenBank/DDBJ databases">
        <title>Deep-cultivation of Planctomycetes and their phenomic and genomic characterization uncovers novel biology.</title>
        <authorList>
            <person name="Wiegand S."/>
            <person name="Jogler M."/>
            <person name="Boedeker C."/>
            <person name="Pinto D."/>
            <person name="Vollmers J."/>
            <person name="Rivas-Marin E."/>
            <person name="Kohn T."/>
            <person name="Peeters S.H."/>
            <person name="Heuer A."/>
            <person name="Rast P."/>
            <person name="Oberbeckmann S."/>
            <person name="Bunk B."/>
            <person name="Jeske O."/>
            <person name="Meyerdierks A."/>
            <person name="Storesund J.E."/>
            <person name="Kallscheuer N."/>
            <person name="Luecker S."/>
            <person name="Lage O.M."/>
            <person name="Pohl T."/>
            <person name="Merkel B.J."/>
            <person name="Hornburger P."/>
            <person name="Mueller R.-W."/>
            <person name="Bruemmer F."/>
            <person name="Labrenz M."/>
            <person name="Spormann A.M."/>
            <person name="Op den Camp H."/>
            <person name="Overmann J."/>
            <person name="Amann R."/>
            <person name="Jetten M.S.M."/>
            <person name="Mascher T."/>
            <person name="Medema M.H."/>
            <person name="Devos D.P."/>
            <person name="Kaster A.-K."/>
            <person name="Ovreas L."/>
            <person name="Rohde M."/>
            <person name="Galperin M.Y."/>
            <person name="Jogler C."/>
        </authorList>
    </citation>
    <scope>NUCLEOTIDE SEQUENCE [LARGE SCALE GENOMIC DNA]</scope>
    <source>
        <strain evidence="2 5">V144</strain>
        <strain evidence="3 4">V202</strain>
    </source>
</reference>
<evidence type="ECO:0000313" key="5">
    <source>
        <dbReference type="Proteomes" id="UP000318704"/>
    </source>
</evidence>
<accession>A0A517WY57</accession>
<gene>
    <name evidence="2" type="ORF">V144x_20790</name>
    <name evidence="3" type="ORF">V202x_35940</name>
</gene>
<name>A0A517WY57_9PLAN</name>
<dbReference type="AlphaFoldDB" id="A0A517WY57"/>
<organism evidence="3 4">
    <name type="scientific">Gimesia aquarii</name>
    <dbReference type="NCBI Taxonomy" id="2527964"/>
    <lineage>
        <taxon>Bacteria</taxon>
        <taxon>Pseudomonadati</taxon>
        <taxon>Planctomycetota</taxon>
        <taxon>Planctomycetia</taxon>
        <taxon>Planctomycetales</taxon>
        <taxon>Planctomycetaceae</taxon>
        <taxon>Gimesia</taxon>
    </lineage>
</organism>
<dbReference type="SUPFAM" id="SSF54913">
    <property type="entry name" value="GlnB-like"/>
    <property type="match status" value="1"/>
</dbReference>
<dbReference type="OrthoDB" id="289232at2"/>